<evidence type="ECO:0000256" key="1">
    <source>
        <dbReference type="ARBA" id="ARBA00022679"/>
    </source>
</evidence>
<dbReference type="InterPro" id="IPR012792">
    <property type="entry name" value="3-oxoacid_CoA-transf_A"/>
</dbReference>
<dbReference type="SUPFAM" id="SSF100950">
    <property type="entry name" value="NagB/RpiA/CoA transferase-like"/>
    <property type="match status" value="1"/>
</dbReference>
<proteinExistence type="predicted"/>
<accession>A0A6G4XQL2</accession>
<evidence type="ECO:0000313" key="3">
    <source>
        <dbReference type="EMBL" id="NGO78891.1"/>
    </source>
</evidence>
<feature type="region of interest" description="Disordered" evidence="2">
    <location>
        <begin position="252"/>
        <end position="282"/>
    </location>
</feature>
<comment type="caution">
    <text evidence="3">The sequence shown here is derived from an EMBL/GenBank/DDBJ whole genome shotgun (WGS) entry which is preliminary data.</text>
</comment>
<dbReference type="AlphaFoldDB" id="A0A6G4XQL2"/>
<dbReference type="EMBL" id="JAAKZW010000122">
    <property type="protein sequence ID" value="NGO78891.1"/>
    <property type="molecule type" value="Genomic_DNA"/>
</dbReference>
<dbReference type="Proteomes" id="UP000481109">
    <property type="component" value="Unassembled WGS sequence"/>
</dbReference>
<dbReference type="InterPro" id="IPR037171">
    <property type="entry name" value="NagB/RpiA_transferase-like"/>
</dbReference>
<evidence type="ECO:0000313" key="4">
    <source>
        <dbReference type="Proteomes" id="UP000481109"/>
    </source>
</evidence>
<dbReference type="PANTHER" id="PTHR13707">
    <property type="entry name" value="KETOACID-COENZYME A TRANSFERASE"/>
    <property type="match status" value="1"/>
</dbReference>
<gene>
    <name evidence="3" type="ORF">G6045_25000</name>
</gene>
<reference evidence="3 4" key="1">
    <citation type="submission" date="2020-02" db="EMBL/GenBank/DDBJ databases">
        <title>Whole-genome analyses of novel actinobacteria.</title>
        <authorList>
            <person name="Sahin N."/>
            <person name="Tokatli A."/>
        </authorList>
    </citation>
    <scope>NUCLEOTIDE SEQUENCE [LARGE SCALE GENOMIC DNA]</scope>
    <source>
        <strain evidence="3 4">YC504</strain>
    </source>
</reference>
<dbReference type="SMART" id="SM00882">
    <property type="entry name" value="CoA_trans"/>
    <property type="match status" value="1"/>
</dbReference>
<dbReference type="InterPro" id="IPR004165">
    <property type="entry name" value="CoA_trans_fam_I"/>
</dbReference>
<dbReference type="GO" id="GO:0008410">
    <property type="term" value="F:CoA-transferase activity"/>
    <property type="evidence" value="ECO:0007669"/>
    <property type="project" value="InterPro"/>
</dbReference>
<dbReference type="PANTHER" id="PTHR13707:SF60">
    <property type="entry name" value="ACETATE COA-TRANSFERASE SUBUNIT ALPHA"/>
    <property type="match status" value="1"/>
</dbReference>
<dbReference type="NCBIfam" id="TIGR02429">
    <property type="entry name" value="pcaI_scoA_fam"/>
    <property type="match status" value="1"/>
</dbReference>
<keyword evidence="1 3" id="KW-0808">Transferase</keyword>
<dbReference type="Pfam" id="PF01144">
    <property type="entry name" value="CoA_trans"/>
    <property type="match status" value="1"/>
</dbReference>
<evidence type="ECO:0000256" key="2">
    <source>
        <dbReference type="SAM" id="MobiDB-lite"/>
    </source>
</evidence>
<protein>
    <submittedName>
        <fullName evidence="3">CoA transferase subunit A</fullName>
    </submittedName>
</protein>
<organism evidence="3 4">
    <name type="scientific">Streptomyces mesophilus</name>
    <dbReference type="NCBI Taxonomy" id="1775132"/>
    <lineage>
        <taxon>Bacteria</taxon>
        <taxon>Bacillati</taxon>
        <taxon>Actinomycetota</taxon>
        <taxon>Actinomycetes</taxon>
        <taxon>Kitasatosporales</taxon>
        <taxon>Streptomycetaceae</taxon>
        <taxon>Streptomyces</taxon>
    </lineage>
</organism>
<keyword evidence="4" id="KW-1185">Reference proteome</keyword>
<dbReference type="RefSeq" id="WP_165334337.1">
    <property type="nucleotide sequence ID" value="NZ_JAAKZW010000122.1"/>
</dbReference>
<sequence>MGLDKVIDDAVEAVADLPHGASLAVGGFGLCGIPSALIHALLERRTGGLHVVSNNCGVDDWGLGLLLREGLIARMTSSYVGENKEFARQYLGGELELELVPQGTLAERLRAGGAGIPAFYTPAGVGTQIAEGGIAWRHHPDGSVAVAAPPKETRIFHEREYLLEEGITTDFALVRAAVGDRHGNLVFHASARNFNPLAAMAGRITVAEVEELVEPGAIPPGEVQLPGVFVQRVVPVAADDPAAEKRIERRTVRPGAETGRAVARPGTETERRTVRPVVEGGR</sequence>
<dbReference type="Gene3D" id="3.40.1080.10">
    <property type="entry name" value="Glutaconate Coenzyme A-transferase"/>
    <property type="match status" value="1"/>
</dbReference>
<name>A0A6G4XQL2_9ACTN</name>